<proteinExistence type="predicted"/>
<reference evidence="2 3" key="1">
    <citation type="submission" date="2024-05" db="EMBL/GenBank/DDBJ databases">
        <title>A draft genome resource for the thread blight pathogen Marasmius tenuissimus strain MS-2.</title>
        <authorList>
            <person name="Yulfo-Soto G.E."/>
            <person name="Baruah I.K."/>
            <person name="Amoako-Attah I."/>
            <person name="Bukari Y."/>
            <person name="Meinhardt L.W."/>
            <person name="Bailey B.A."/>
            <person name="Cohen S.P."/>
        </authorList>
    </citation>
    <scope>NUCLEOTIDE SEQUENCE [LARGE SCALE GENOMIC DNA]</scope>
    <source>
        <strain evidence="2 3">MS-2</strain>
    </source>
</reference>
<keyword evidence="3" id="KW-1185">Reference proteome</keyword>
<sequence>MAVSPGYSDHGVRVVLEALQKASRQQSDDSMEDLIFGDVAKLALDIYQRCRIPRLDPLVAISCDAAYAGIYYAERTLQQKEAEDSPQLLEETQAKLDRLAG</sequence>
<evidence type="ECO:0000313" key="2">
    <source>
        <dbReference type="EMBL" id="KAL0069495.1"/>
    </source>
</evidence>
<name>A0ABR3A6A6_9AGAR</name>
<organism evidence="2 3">
    <name type="scientific">Marasmius tenuissimus</name>
    <dbReference type="NCBI Taxonomy" id="585030"/>
    <lineage>
        <taxon>Eukaryota</taxon>
        <taxon>Fungi</taxon>
        <taxon>Dikarya</taxon>
        <taxon>Basidiomycota</taxon>
        <taxon>Agaricomycotina</taxon>
        <taxon>Agaricomycetes</taxon>
        <taxon>Agaricomycetidae</taxon>
        <taxon>Agaricales</taxon>
        <taxon>Marasmiineae</taxon>
        <taxon>Marasmiaceae</taxon>
        <taxon>Marasmius</taxon>
    </lineage>
</organism>
<accession>A0ABR3A6A6</accession>
<evidence type="ECO:0000256" key="1">
    <source>
        <dbReference type="SAM" id="MobiDB-lite"/>
    </source>
</evidence>
<gene>
    <name evidence="2" type="ORF">AAF712_003530</name>
</gene>
<feature type="compositionally biased region" description="Basic and acidic residues" evidence="1">
    <location>
        <begin position="92"/>
        <end position="101"/>
    </location>
</feature>
<dbReference type="EMBL" id="JBBXMP010000012">
    <property type="protein sequence ID" value="KAL0069495.1"/>
    <property type="molecule type" value="Genomic_DNA"/>
</dbReference>
<feature type="region of interest" description="Disordered" evidence="1">
    <location>
        <begin position="82"/>
        <end position="101"/>
    </location>
</feature>
<protein>
    <submittedName>
        <fullName evidence="2">Uncharacterized protein</fullName>
    </submittedName>
</protein>
<evidence type="ECO:0000313" key="3">
    <source>
        <dbReference type="Proteomes" id="UP001437256"/>
    </source>
</evidence>
<dbReference type="Proteomes" id="UP001437256">
    <property type="component" value="Unassembled WGS sequence"/>
</dbReference>
<comment type="caution">
    <text evidence="2">The sequence shown here is derived from an EMBL/GenBank/DDBJ whole genome shotgun (WGS) entry which is preliminary data.</text>
</comment>